<keyword evidence="1" id="KW-1133">Transmembrane helix</keyword>
<organism evidence="3 4">
    <name type="scientific">Hyphomicrobium nitrativorans NL23</name>
    <dbReference type="NCBI Taxonomy" id="1029756"/>
    <lineage>
        <taxon>Bacteria</taxon>
        <taxon>Pseudomonadati</taxon>
        <taxon>Pseudomonadota</taxon>
        <taxon>Alphaproteobacteria</taxon>
        <taxon>Hyphomicrobiales</taxon>
        <taxon>Hyphomicrobiaceae</taxon>
        <taxon>Hyphomicrobium</taxon>
    </lineage>
</organism>
<dbReference type="PROSITE" id="PS50006">
    <property type="entry name" value="FHA_DOMAIN"/>
    <property type="match status" value="1"/>
</dbReference>
<dbReference type="InterPro" id="IPR008984">
    <property type="entry name" value="SMAD_FHA_dom_sf"/>
</dbReference>
<dbReference type="STRING" id="1029756.W911_06430"/>
<evidence type="ECO:0000313" key="4">
    <source>
        <dbReference type="Proteomes" id="UP000018542"/>
    </source>
</evidence>
<dbReference type="Pfam" id="PF00498">
    <property type="entry name" value="FHA"/>
    <property type="match status" value="1"/>
</dbReference>
<dbReference type="EMBL" id="CP006912">
    <property type="protein sequence ID" value="AHB48101.1"/>
    <property type="molecule type" value="Genomic_DNA"/>
</dbReference>
<evidence type="ECO:0000256" key="1">
    <source>
        <dbReference type="SAM" id="Phobius"/>
    </source>
</evidence>
<evidence type="ECO:0000313" key="3">
    <source>
        <dbReference type="EMBL" id="AHB48101.1"/>
    </source>
</evidence>
<protein>
    <submittedName>
        <fullName evidence="3">Signal peptide protein</fullName>
    </submittedName>
</protein>
<dbReference type="InterPro" id="IPR000253">
    <property type="entry name" value="FHA_dom"/>
</dbReference>
<keyword evidence="4" id="KW-1185">Reference proteome</keyword>
<name>V5SB61_9HYPH</name>
<dbReference type="Proteomes" id="UP000018542">
    <property type="component" value="Chromosome"/>
</dbReference>
<sequence length="232" mass="24440">MRRFLGGPLACAGVLCAVGALLLASAAHGRPLVAGAVLVGSLGEAWMAVMDWIAASYARAPALVLGLTALVAAPPLALVGFLFLRRDAEADDIAELETQLIQRGRGGDEPEPRDAVRTGHVALRPLAAWVEVLNGNEVAPDAEPRYGLPRALILRIGRESDNDVQLTHTTVHRYHAAIHRTEDAEFVITDLSSVDGNGVVVNGRAVAEARLANGDVIELGKARLKFSTAPAV</sequence>
<feature type="domain" description="FHA" evidence="2">
    <location>
        <begin position="154"/>
        <end position="206"/>
    </location>
</feature>
<proteinExistence type="predicted"/>
<dbReference type="SMART" id="SM00240">
    <property type="entry name" value="FHA"/>
    <property type="match status" value="1"/>
</dbReference>
<dbReference type="CDD" id="cd00060">
    <property type="entry name" value="FHA"/>
    <property type="match status" value="1"/>
</dbReference>
<dbReference type="AlphaFoldDB" id="V5SB61"/>
<dbReference type="HOGENOM" id="CLU_1193520_0_0_5"/>
<accession>V5SB61</accession>
<keyword evidence="1" id="KW-0472">Membrane</keyword>
<reference evidence="3 4" key="1">
    <citation type="journal article" date="2014" name="Genome Announc.">
        <title>Complete Genome Sequence of Hyphomicrobium nitrativorans Strain NL23, a Denitrifying Bacterium Isolated from Biofilm of a Methanol-Fed Denitrification System Treating Seawater at the Montreal Biodome.</title>
        <authorList>
            <person name="Martineau C."/>
            <person name="Villeneuve C."/>
            <person name="Mauffrey F."/>
            <person name="Villemur R."/>
        </authorList>
    </citation>
    <scope>NUCLEOTIDE SEQUENCE [LARGE SCALE GENOMIC DNA]</scope>
    <source>
        <strain evidence="3">NL23</strain>
    </source>
</reference>
<dbReference type="KEGG" id="hni:W911_06430"/>
<gene>
    <name evidence="3" type="ORF">W911_06430</name>
</gene>
<evidence type="ECO:0000259" key="2">
    <source>
        <dbReference type="PROSITE" id="PS50006"/>
    </source>
</evidence>
<feature type="transmembrane region" description="Helical" evidence="1">
    <location>
        <begin position="59"/>
        <end position="84"/>
    </location>
</feature>
<dbReference type="PATRIC" id="fig|1029756.8.peg.1347"/>
<dbReference type="SUPFAM" id="SSF49879">
    <property type="entry name" value="SMAD/FHA domain"/>
    <property type="match status" value="1"/>
</dbReference>
<keyword evidence="1" id="KW-0812">Transmembrane</keyword>
<dbReference type="Gene3D" id="2.60.200.20">
    <property type="match status" value="1"/>
</dbReference>